<protein>
    <submittedName>
        <fullName evidence="2">Uncharacterized protein</fullName>
    </submittedName>
</protein>
<dbReference type="EMBL" id="CAJEWN010002956">
    <property type="protein sequence ID" value="CAD2205933.1"/>
    <property type="molecule type" value="Genomic_DNA"/>
</dbReference>
<gene>
    <name evidence="2" type="ORF">MENT_LOCUS59782</name>
</gene>
<evidence type="ECO:0000256" key="1">
    <source>
        <dbReference type="SAM" id="SignalP"/>
    </source>
</evidence>
<proteinExistence type="predicted"/>
<evidence type="ECO:0000313" key="2">
    <source>
        <dbReference type="EMBL" id="CAD2205933.1"/>
    </source>
</evidence>
<accession>A0A6V7Y2S8</accession>
<feature type="signal peptide" evidence="1">
    <location>
        <begin position="1"/>
        <end position="21"/>
    </location>
</feature>
<keyword evidence="1" id="KW-0732">Signal</keyword>
<reference evidence="2 3" key="1">
    <citation type="submission" date="2020-08" db="EMBL/GenBank/DDBJ databases">
        <authorList>
            <person name="Koutsovoulos G."/>
            <person name="Danchin GJ E."/>
        </authorList>
    </citation>
    <scope>NUCLEOTIDE SEQUENCE [LARGE SCALE GENOMIC DNA]</scope>
</reference>
<name>A0A6V7Y2S8_MELEN</name>
<dbReference type="AlphaFoldDB" id="A0A6V7Y2S8"/>
<dbReference type="Proteomes" id="UP000580250">
    <property type="component" value="Unassembled WGS sequence"/>
</dbReference>
<comment type="caution">
    <text evidence="2">The sequence shown here is derived from an EMBL/GenBank/DDBJ whole genome shotgun (WGS) entry which is preliminary data.</text>
</comment>
<sequence>MSKFIFVFILLIFIFINSSYSTGKEPTTIDSRKEEERKKMKENKAAYFDEIRKQAAEAEKKRATKPYAPKI</sequence>
<organism evidence="2 3">
    <name type="scientific">Meloidogyne enterolobii</name>
    <name type="common">Root-knot nematode worm</name>
    <name type="synonym">Meloidogyne mayaguensis</name>
    <dbReference type="NCBI Taxonomy" id="390850"/>
    <lineage>
        <taxon>Eukaryota</taxon>
        <taxon>Metazoa</taxon>
        <taxon>Ecdysozoa</taxon>
        <taxon>Nematoda</taxon>
        <taxon>Chromadorea</taxon>
        <taxon>Rhabditida</taxon>
        <taxon>Tylenchina</taxon>
        <taxon>Tylenchomorpha</taxon>
        <taxon>Tylenchoidea</taxon>
        <taxon>Meloidogynidae</taxon>
        <taxon>Meloidogyninae</taxon>
        <taxon>Meloidogyne</taxon>
    </lineage>
</organism>
<feature type="chain" id="PRO_5027795506" evidence="1">
    <location>
        <begin position="22"/>
        <end position="71"/>
    </location>
</feature>
<evidence type="ECO:0000313" key="3">
    <source>
        <dbReference type="Proteomes" id="UP000580250"/>
    </source>
</evidence>